<reference evidence="2" key="2">
    <citation type="submission" date="2022-10" db="EMBL/GenBank/DDBJ databases">
        <authorList>
            <consortium name="ENA_rothamsted_submissions"/>
            <consortium name="culmorum"/>
            <person name="King R."/>
        </authorList>
    </citation>
    <scope>NUCLEOTIDE SEQUENCE</scope>
</reference>
<accession>A0A9N9RRZ7</accession>
<dbReference type="SUPFAM" id="SSF56808">
    <property type="entry name" value="Ribosomal protein L1"/>
    <property type="match status" value="1"/>
</dbReference>
<feature type="region of interest" description="Disordered" evidence="1">
    <location>
        <begin position="71"/>
        <end position="90"/>
    </location>
</feature>
<feature type="compositionally biased region" description="Basic residues" evidence="1">
    <location>
        <begin position="512"/>
        <end position="523"/>
    </location>
</feature>
<name>A0A9N9RRZ7_9DIPT</name>
<dbReference type="AlphaFoldDB" id="A0A9N9RRZ7"/>
<dbReference type="OrthoDB" id="10251727at2759"/>
<dbReference type="InterPro" id="IPR023674">
    <property type="entry name" value="Ribosomal_uL1-like"/>
</dbReference>
<feature type="region of interest" description="Disordered" evidence="1">
    <location>
        <begin position="1"/>
        <end position="34"/>
    </location>
</feature>
<proteinExistence type="predicted"/>
<feature type="region of interest" description="Disordered" evidence="1">
    <location>
        <begin position="388"/>
        <end position="523"/>
    </location>
</feature>
<gene>
    <name evidence="2" type="ORF">CHIRRI_LOCUS4278</name>
</gene>
<evidence type="ECO:0000313" key="3">
    <source>
        <dbReference type="Proteomes" id="UP001153620"/>
    </source>
</evidence>
<organism evidence="2 3">
    <name type="scientific">Chironomus riparius</name>
    <dbReference type="NCBI Taxonomy" id="315576"/>
    <lineage>
        <taxon>Eukaryota</taxon>
        <taxon>Metazoa</taxon>
        <taxon>Ecdysozoa</taxon>
        <taxon>Arthropoda</taxon>
        <taxon>Hexapoda</taxon>
        <taxon>Insecta</taxon>
        <taxon>Pterygota</taxon>
        <taxon>Neoptera</taxon>
        <taxon>Endopterygota</taxon>
        <taxon>Diptera</taxon>
        <taxon>Nematocera</taxon>
        <taxon>Chironomoidea</taxon>
        <taxon>Chironomidae</taxon>
        <taxon>Chironominae</taxon>
        <taxon>Chironomus</taxon>
    </lineage>
</organism>
<feature type="compositionally biased region" description="Basic and acidic residues" evidence="1">
    <location>
        <begin position="1"/>
        <end position="29"/>
    </location>
</feature>
<dbReference type="InterPro" id="IPR016095">
    <property type="entry name" value="Ribosomal_uL1_3-a/b-sand"/>
</dbReference>
<sequence>MGKVKNLEKKAKPVAEFDKKTPENRKKSINDGVVKKKLKAKDKIEKVVASEKKSQKSVKRKKLKILQQIKKEVEEHQSKSPEDEKSEDDDKLIKRELVKKAIIALKDGINKENEKSDKKNLFDEELRLGLQVIAAKIPQCPNHTRKILLKHSLFDQQPDICFFIKDSIPKKADQDENIRTFEEKLKEAGIENVKTIIPISKLKDDYKSNNLKLKLCNSYDVFLVESEIAEHVYAILGKHFITKRKRPMQIDMKKEKSFKTSIENATKKVSFKLSSTSNLSCFEVGTMKMENVDMADNIMSAIDQLKDKWPGTWKNISRLYLKPMKPSKVTIPIYYSNINPNDVEVPVIQGAKQNRLDKLADELKKKSKKLKLDIRKKKIVKNIATPKAVGGKKEKKADKIKGKKAAAAEVKDDKVEAKSEASTVEPVKNKKKKKASITEESVPKVINDAVASADEPAKKKKKKAVNKEPKVEESVEQPALEKPKKIKNKNKPKSNLVDETAVTVSEKEPISIKKKKKDKKNKA</sequence>
<reference evidence="2" key="1">
    <citation type="submission" date="2022-01" db="EMBL/GenBank/DDBJ databases">
        <authorList>
            <person name="King R."/>
        </authorList>
    </citation>
    <scope>NUCLEOTIDE SEQUENCE</scope>
</reference>
<protein>
    <submittedName>
        <fullName evidence="2">Uncharacterized protein</fullName>
    </submittedName>
</protein>
<dbReference type="Gene3D" id="3.40.50.790">
    <property type="match status" value="1"/>
</dbReference>
<feature type="compositionally biased region" description="Basic and acidic residues" evidence="1">
    <location>
        <begin position="391"/>
        <end position="400"/>
    </location>
</feature>
<feature type="compositionally biased region" description="Basic and acidic residues" evidence="1">
    <location>
        <begin position="71"/>
        <end position="83"/>
    </location>
</feature>
<feature type="compositionally biased region" description="Basic and acidic residues" evidence="1">
    <location>
        <begin position="409"/>
        <end position="419"/>
    </location>
</feature>
<dbReference type="InterPro" id="IPR028364">
    <property type="entry name" value="Ribosomal_uL1/biogenesis"/>
</dbReference>
<dbReference type="Pfam" id="PF00687">
    <property type="entry name" value="Ribosomal_L1"/>
    <property type="match status" value="1"/>
</dbReference>
<dbReference type="CDD" id="cd00403">
    <property type="entry name" value="Ribosomal_L1"/>
    <property type="match status" value="1"/>
</dbReference>
<dbReference type="EMBL" id="OU895877">
    <property type="protein sequence ID" value="CAG9801348.1"/>
    <property type="molecule type" value="Genomic_DNA"/>
</dbReference>
<keyword evidence="3" id="KW-1185">Reference proteome</keyword>
<evidence type="ECO:0000256" key="1">
    <source>
        <dbReference type="SAM" id="MobiDB-lite"/>
    </source>
</evidence>
<evidence type="ECO:0000313" key="2">
    <source>
        <dbReference type="EMBL" id="CAG9801348.1"/>
    </source>
</evidence>
<feature type="compositionally biased region" description="Basic and acidic residues" evidence="1">
    <location>
        <begin position="465"/>
        <end position="483"/>
    </location>
</feature>
<dbReference type="Proteomes" id="UP001153620">
    <property type="component" value="Chromosome 1"/>
</dbReference>